<dbReference type="VEuPathDB" id="TriTrypDB:LdCL_130012200"/>
<evidence type="ECO:0000313" key="4">
    <source>
        <dbReference type="EMBL" id="AYU77146.1"/>
    </source>
</evidence>
<feature type="compositionally biased region" description="Low complexity" evidence="3">
    <location>
        <begin position="99"/>
        <end position="111"/>
    </location>
</feature>
<feature type="region of interest" description="Disordered" evidence="3">
    <location>
        <begin position="85"/>
        <end position="111"/>
    </location>
</feature>
<dbReference type="GO" id="GO:0000049">
    <property type="term" value="F:tRNA binding"/>
    <property type="evidence" value="ECO:0007669"/>
    <property type="project" value="InterPro"/>
</dbReference>
<keyword evidence="5" id="KW-1185">Reference proteome</keyword>
<evidence type="ECO:0000256" key="1">
    <source>
        <dbReference type="ARBA" id="ARBA00022490"/>
    </source>
</evidence>
<keyword evidence="2" id="KW-0819">tRNA processing</keyword>
<feature type="compositionally biased region" description="Low complexity" evidence="3">
    <location>
        <begin position="139"/>
        <end position="152"/>
    </location>
</feature>
<evidence type="ECO:0008006" key="6">
    <source>
        <dbReference type="Google" id="ProtNLM"/>
    </source>
</evidence>
<organism evidence="4 5">
    <name type="scientific">Leishmania donovani</name>
    <dbReference type="NCBI Taxonomy" id="5661"/>
    <lineage>
        <taxon>Eukaryota</taxon>
        <taxon>Discoba</taxon>
        <taxon>Euglenozoa</taxon>
        <taxon>Kinetoplastea</taxon>
        <taxon>Metakinetoplastina</taxon>
        <taxon>Trypanosomatida</taxon>
        <taxon>Trypanosomatidae</taxon>
        <taxon>Leishmaniinae</taxon>
        <taxon>Leishmania</taxon>
    </lineage>
</organism>
<feature type="region of interest" description="Disordered" evidence="3">
    <location>
        <begin position="188"/>
        <end position="207"/>
    </location>
</feature>
<dbReference type="AlphaFoldDB" id="A0A3Q8I9K2"/>
<feature type="region of interest" description="Disordered" evidence="3">
    <location>
        <begin position="215"/>
        <end position="255"/>
    </location>
</feature>
<sequence length="695" mass="73573">MTQCFKCKQAIGTVVSRDGPAKLYCPDCFLAYCAGAVRENAFQHCLVPSDTPLAVAVSGGPNSMMLLRELGQLRYKTRDQIRRQHLTPQRQAPAQGGKSRSTSTSSPSARSTPLASSLILLPFHLCEDELVLPPPPPLSSSTPSPSSLHPVSGRQEAINRVRSTMEEQFATLRKYVQQQPPRWVYHGEVPCGHKRSKKKQNDPTEAVGTVAAHAGGASIATPEPSHGGGDGGSGSTSAPSPQPLPQRHAGTSGETAAATARLFAASEMRLFRYSDILSGTYLSELRYALHASRLSLSDREALYARVRQQTLCRAAQRVCEEHRQRKAAAAAAVAVGGVAHEEGIRADEAHCSEEQELFDEHVPLEGTNSKTRSHLLLGSNAARCAAAALEALVTGAGGEGVVHGAGFRGFTHEVVCLRPLRTMLPKEAIMYTRICGIAGSYTPALCTGTATRSVHRTLEHFVLAMMASYRTMIFNVLSTVQRLEVHPAAMQELVRGIDNASASPAHVNGEGLAEAGSTQSAGKTTRKALPARTAQQNRDDLRLAAPLHVHRDLRGVSSKEADIDSVIAMCCVCGCPASITSCHRGQNASTAVRQLEMLALSTTSAMTPRTSGASPSTVVDAASASEASPTTAGCFVCYACQGLADAWPPSVFGRDSATENDEQASNDSTTAAGAAARHGAVASTAALFRLCALFY</sequence>
<dbReference type="PANTHER" id="PTHR20882">
    <property type="entry name" value="CYTOPLASMIC TRNA 2-THIOLATION PROTEIN 2"/>
    <property type="match status" value="1"/>
</dbReference>
<dbReference type="Gene3D" id="3.40.50.620">
    <property type="entry name" value="HUPs"/>
    <property type="match status" value="1"/>
</dbReference>
<dbReference type="GO" id="GO:0016783">
    <property type="term" value="F:sulfurtransferase activity"/>
    <property type="evidence" value="ECO:0007669"/>
    <property type="project" value="TreeGrafter"/>
</dbReference>
<feature type="region of interest" description="Disordered" evidence="3">
    <location>
        <begin position="134"/>
        <end position="154"/>
    </location>
</feature>
<name>A0A3Q8I9K2_LEIDO</name>
<accession>A0A3Q8I9K2</accession>
<dbReference type="VEuPathDB" id="TriTrypDB:LdBPK_130680.1"/>
<evidence type="ECO:0000256" key="2">
    <source>
        <dbReference type="ARBA" id="ARBA00022694"/>
    </source>
</evidence>
<dbReference type="GO" id="GO:0002143">
    <property type="term" value="P:tRNA wobble position uridine thiolation"/>
    <property type="evidence" value="ECO:0007669"/>
    <property type="project" value="TreeGrafter"/>
</dbReference>
<evidence type="ECO:0000313" key="5">
    <source>
        <dbReference type="Proteomes" id="UP000274082"/>
    </source>
</evidence>
<proteinExistence type="predicted"/>
<dbReference type="GO" id="GO:0005829">
    <property type="term" value="C:cytosol"/>
    <property type="evidence" value="ECO:0007669"/>
    <property type="project" value="TreeGrafter"/>
</dbReference>
<dbReference type="InterPro" id="IPR014729">
    <property type="entry name" value="Rossmann-like_a/b/a_fold"/>
</dbReference>
<dbReference type="Proteomes" id="UP000274082">
    <property type="component" value="Chromosome 13"/>
</dbReference>
<reference evidence="4 5" key="1">
    <citation type="journal article" date="2018" name="Sci. Rep.">
        <title>A complete Leishmania donovani reference genome identifies novel genetic variations associated with virulence.</title>
        <authorList>
            <person name="Lypaczewski P."/>
            <person name="Hoshizaki J."/>
            <person name="Zhang W.-W."/>
            <person name="McCall L.-I."/>
            <person name="Torcivia-Rodriguez J."/>
            <person name="Simonyan V."/>
            <person name="Kaur A."/>
            <person name="Dewar K."/>
            <person name="Matlashewski G."/>
        </authorList>
    </citation>
    <scope>NUCLEOTIDE SEQUENCE [LARGE SCALE GENOMIC DNA]</scope>
    <source>
        <strain evidence="4 5">LdCL</strain>
    </source>
</reference>
<dbReference type="InterPro" id="IPR019407">
    <property type="entry name" value="CTU2"/>
</dbReference>
<dbReference type="VEuPathDB" id="TriTrypDB:LDHU3_13.0870"/>
<gene>
    <name evidence="4" type="ORF">LdCL_130012200</name>
</gene>
<feature type="region of interest" description="Disordered" evidence="3">
    <location>
        <begin position="508"/>
        <end position="537"/>
    </location>
</feature>
<evidence type="ECO:0000256" key="3">
    <source>
        <dbReference type="SAM" id="MobiDB-lite"/>
    </source>
</evidence>
<protein>
    <recommendedName>
        <fullName evidence="6">Cytoplasmic tRNA 2-thiolation protein 2</fullName>
    </recommendedName>
</protein>
<feature type="region of interest" description="Disordered" evidence="3">
    <location>
        <begin position="652"/>
        <end position="671"/>
    </location>
</feature>
<feature type="compositionally biased region" description="Low complexity" evidence="3">
    <location>
        <begin position="215"/>
        <end position="225"/>
    </location>
</feature>
<dbReference type="PANTHER" id="PTHR20882:SF14">
    <property type="entry name" value="CYTOPLASMIC TRNA 2-THIOLATION PROTEIN 2"/>
    <property type="match status" value="1"/>
</dbReference>
<dbReference type="EMBL" id="CP029512">
    <property type="protein sequence ID" value="AYU77146.1"/>
    <property type="molecule type" value="Genomic_DNA"/>
</dbReference>
<keyword evidence="1" id="KW-0963">Cytoplasm</keyword>
<dbReference type="OrthoDB" id="25129at2759"/>